<sequence>MEAYPVMLNLHGKKALIVGGGKIAYRKAIGLLKAGAEITMISPDIYSEFHILLEKGQIRWKQKEFEESDLRDALIVIAATNKKSINREIAQLASDHQLINVVDDSRISNFHVPAKITRGKLTIAVGTEGASPILAKKIRDELAGVYDESYRDYLHFLEDARKLVYSKEKNTLMRTQLLTDIAERDYQNAGNQRKFFERMMSNNEGKEV</sequence>
<dbReference type="Proteomes" id="UP000680279">
    <property type="component" value="Unassembled WGS sequence"/>
</dbReference>
<evidence type="ECO:0000256" key="3">
    <source>
        <dbReference type="ARBA" id="ARBA00023002"/>
    </source>
</evidence>
<dbReference type="SUPFAM" id="SSF75615">
    <property type="entry name" value="Siroheme synthase middle domains-like"/>
    <property type="match status" value="1"/>
</dbReference>
<dbReference type="RefSeq" id="WP_212962567.1">
    <property type="nucleotide sequence ID" value="NZ_BOQT01000004.1"/>
</dbReference>
<dbReference type="NCBIfam" id="TIGR01470">
    <property type="entry name" value="cysG_Nterm"/>
    <property type="match status" value="1"/>
</dbReference>
<dbReference type="InterPro" id="IPR042518">
    <property type="entry name" value="SirC_C"/>
</dbReference>
<dbReference type="InterPro" id="IPR036291">
    <property type="entry name" value="NAD(P)-bd_dom_sf"/>
</dbReference>
<evidence type="ECO:0000259" key="7">
    <source>
        <dbReference type="Pfam" id="PF14824"/>
    </source>
</evidence>
<dbReference type="PANTHER" id="PTHR35330:SF1">
    <property type="entry name" value="SIROHEME BIOSYNTHESIS PROTEIN MET8"/>
    <property type="match status" value="1"/>
</dbReference>
<evidence type="ECO:0000313" key="8">
    <source>
        <dbReference type="EMBL" id="GIN20381.1"/>
    </source>
</evidence>
<evidence type="ECO:0000256" key="5">
    <source>
        <dbReference type="ARBA" id="ARBA00023244"/>
    </source>
</evidence>
<keyword evidence="5" id="KW-0627">Porphyrin biosynthesis</keyword>
<dbReference type="Pfam" id="PF14824">
    <property type="entry name" value="Sirohm_synth_M"/>
    <property type="match status" value="1"/>
</dbReference>
<comment type="pathway">
    <text evidence="1">Porphyrin-containing compound metabolism; siroheme biosynthesis; sirohydrochlorin from precorrin-2: step 1/1.</text>
</comment>
<dbReference type="InterPro" id="IPR028161">
    <property type="entry name" value="Met8-like"/>
</dbReference>
<keyword evidence="3" id="KW-0560">Oxidoreductase</keyword>
<keyword evidence="4" id="KW-0520">NAD</keyword>
<accession>A0ABQ4K423</accession>
<dbReference type="InterPro" id="IPR028281">
    <property type="entry name" value="Sirohaem_synthase_central"/>
</dbReference>
<gene>
    <name evidence="8" type="ORF">J1TS3_15150</name>
</gene>
<reference evidence="8 9" key="1">
    <citation type="submission" date="2021-03" db="EMBL/GenBank/DDBJ databases">
        <title>Antimicrobial resistance genes in bacteria isolated from Japanese honey, and their potential for conferring macrolide and lincosamide resistance in the American foulbrood pathogen Paenibacillus larvae.</title>
        <authorList>
            <person name="Okamoto M."/>
            <person name="Kumagai M."/>
            <person name="Kanamori H."/>
            <person name="Takamatsu D."/>
        </authorList>
    </citation>
    <scope>NUCLEOTIDE SEQUENCE [LARGE SCALE GENOMIC DNA]</scope>
    <source>
        <strain evidence="8 9">J1TS3</strain>
    </source>
</reference>
<comment type="catalytic activity">
    <reaction evidence="6">
        <text>precorrin-2 + NAD(+) = sirohydrochlorin + NADH + 2 H(+)</text>
        <dbReference type="Rhea" id="RHEA:15613"/>
        <dbReference type="ChEBI" id="CHEBI:15378"/>
        <dbReference type="ChEBI" id="CHEBI:57540"/>
        <dbReference type="ChEBI" id="CHEBI:57945"/>
        <dbReference type="ChEBI" id="CHEBI:58351"/>
        <dbReference type="ChEBI" id="CHEBI:58827"/>
        <dbReference type="EC" id="1.3.1.76"/>
    </reaction>
</comment>
<keyword evidence="9" id="KW-1185">Reference proteome</keyword>
<evidence type="ECO:0000256" key="1">
    <source>
        <dbReference type="ARBA" id="ARBA00005010"/>
    </source>
</evidence>
<dbReference type="EC" id="1.3.1.76" evidence="2"/>
<comment type="caution">
    <text evidence="8">The sequence shown here is derived from an EMBL/GenBank/DDBJ whole genome shotgun (WGS) entry which is preliminary data.</text>
</comment>
<organism evidence="8 9">
    <name type="scientific">Siminovitchia fordii</name>
    <dbReference type="NCBI Taxonomy" id="254759"/>
    <lineage>
        <taxon>Bacteria</taxon>
        <taxon>Bacillati</taxon>
        <taxon>Bacillota</taxon>
        <taxon>Bacilli</taxon>
        <taxon>Bacillales</taxon>
        <taxon>Bacillaceae</taxon>
        <taxon>Siminovitchia</taxon>
    </lineage>
</organism>
<name>A0ABQ4K423_9BACI</name>
<feature type="domain" description="Siroheme synthase central" evidence="7">
    <location>
        <begin position="118"/>
        <end position="143"/>
    </location>
</feature>
<dbReference type="Pfam" id="PF13241">
    <property type="entry name" value="NAD_binding_7"/>
    <property type="match status" value="1"/>
</dbReference>
<dbReference type="Gene3D" id="1.10.8.610">
    <property type="entry name" value="SirC, precorrin-2 dehydrogenase, C-terminal helical domain-like"/>
    <property type="match status" value="1"/>
</dbReference>
<protein>
    <recommendedName>
        <fullName evidence="2">precorrin-2 dehydrogenase</fullName>
        <ecNumber evidence="2">1.3.1.76</ecNumber>
    </recommendedName>
</protein>
<dbReference type="PANTHER" id="PTHR35330">
    <property type="entry name" value="SIROHEME BIOSYNTHESIS PROTEIN MET8"/>
    <property type="match status" value="1"/>
</dbReference>
<dbReference type="SUPFAM" id="SSF51735">
    <property type="entry name" value="NAD(P)-binding Rossmann-fold domains"/>
    <property type="match status" value="1"/>
</dbReference>
<dbReference type="Gene3D" id="3.40.50.720">
    <property type="entry name" value="NAD(P)-binding Rossmann-like Domain"/>
    <property type="match status" value="1"/>
</dbReference>
<evidence type="ECO:0000256" key="2">
    <source>
        <dbReference type="ARBA" id="ARBA00012400"/>
    </source>
</evidence>
<dbReference type="EMBL" id="BOQT01000004">
    <property type="protein sequence ID" value="GIN20381.1"/>
    <property type="molecule type" value="Genomic_DNA"/>
</dbReference>
<evidence type="ECO:0000256" key="6">
    <source>
        <dbReference type="ARBA" id="ARBA00047561"/>
    </source>
</evidence>
<evidence type="ECO:0000256" key="4">
    <source>
        <dbReference type="ARBA" id="ARBA00023027"/>
    </source>
</evidence>
<dbReference type="InterPro" id="IPR006367">
    <property type="entry name" value="Sirohaem_synthase_N"/>
</dbReference>
<evidence type="ECO:0000313" key="9">
    <source>
        <dbReference type="Proteomes" id="UP000680279"/>
    </source>
</evidence>
<dbReference type="NCBIfam" id="NF005222">
    <property type="entry name" value="PRK06718.1"/>
    <property type="match status" value="1"/>
</dbReference>
<proteinExistence type="predicted"/>